<dbReference type="AlphaFoldDB" id="A0AAF0Y555"/>
<dbReference type="GO" id="GO:0005737">
    <property type="term" value="C:cytoplasm"/>
    <property type="evidence" value="ECO:0007669"/>
    <property type="project" value="TreeGrafter"/>
</dbReference>
<feature type="compositionally biased region" description="Low complexity" evidence="7">
    <location>
        <begin position="434"/>
        <end position="447"/>
    </location>
</feature>
<feature type="region of interest" description="Disordered" evidence="7">
    <location>
        <begin position="797"/>
        <end position="856"/>
    </location>
</feature>
<evidence type="ECO:0000256" key="2">
    <source>
        <dbReference type="ARBA" id="ARBA00022679"/>
    </source>
</evidence>
<dbReference type="Pfam" id="PF00659">
    <property type="entry name" value="POLO_box"/>
    <property type="match status" value="2"/>
</dbReference>
<dbReference type="GO" id="GO:0005816">
    <property type="term" value="C:spindle pole body"/>
    <property type="evidence" value="ECO:0007669"/>
    <property type="project" value="TreeGrafter"/>
</dbReference>
<evidence type="ECO:0000256" key="7">
    <source>
        <dbReference type="SAM" id="MobiDB-lite"/>
    </source>
</evidence>
<dbReference type="Gene3D" id="3.30.200.20">
    <property type="entry name" value="Phosphorylase Kinase, domain 1"/>
    <property type="match status" value="1"/>
</dbReference>
<gene>
    <name evidence="10" type="primary">CDC5</name>
    <name evidence="10" type="ORF">LOC62_03G003693</name>
</gene>
<dbReference type="CDD" id="cd13118">
    <property type="entry name" value="POLO_box_1"/>
    <property type="match status" value="1"/>
</dbReference>
<organism evidence="10 11">
    <name type="scientific">Vanrija pseudolonga</name>
    <dbReference type="NCBI Taxonomy" id="143232"/>
    <lineage>
        <taxon>Eukaryota</taxon>
        <taxon>Fungi</taxon>
        <taxon>Dikarya</taxon>
        <taxon>Basidiomycota</taxon>
        <taxon>Agaricomycotina</taxon>
        <taxon>Tremellomycetes</taxon>
        <taxon>Trichosporonales</taxon>
        <taxon>Trichosporonaceae</taxon>
        <taxon>Vanrija</taxon>
    </lineage>
</organism>
<dbReference type="RefSeq" id="XP_062626214.1">
    <property type="nucleotide sequence ID" value="XM_062770230.1"/>
</dbReference>
<feature type="domain" description="POLO box" evidence="9">
    <location>
        <begin position="707"/>
        <end position="798"/>
    </location>
</feature>
<dbReference type="GO" id="GO:0000776">
    <property type="term" value="C:kinetochore"/>
    <property type="evidence" value="ECO:0007669"/>
    <property type="project" value="TreeGrafter"/>
</dbReference>
<feature type="compositionally biased region" description="Basic and acidic residues" evidence="7">
    <location>
        <begin position="505"/>
        <end position="527"/>
    </location>
</feature>
<dbReference type="PANTHER" id="PTHR24345">
    <property type="entry name" value="SERINE/THREONINE-PROTEIN KINASE PLK"/>
    <property type="match status" value="1"/>
</dbReference>
<dbReference type="InterPro" id="IPR033701">
    <property type="entry name" value="POLO_box_1"/>
</dbReference>
<keyword evidence="5 10" id="KW-0418">Kinase</keyword>
<keyword evidence="3" id="KW-0677">Repeat</keyword>
<proteinExistence type="predicted"/>
<dbReference type="InterPro" id="IPR036947">
    <property type="entry name" value="POLO_box_dom_sf"/>
</dbReference>
<evidence type="ECO:0000256" key="3">
    <source>
        <dbReference type="ARBA" id="ARBA00022737"/>
    </source>
</evidence>
<evidence type="ECO:0000256" key="5">
    <source>
        <dbReference type="ARBA" id="ARBA00022777"/>
    </source>
</evidence>
<dbReference type="SMART" id="SM00220">
    <property type="entry name" value="S_TKc"/>
    <property type="match status" value="1"/>
</dbReference>
<sequence>MGAADAAQQPPPPPHGADPARPRSPPPPRKDKPVPPTPPLHIKDRGRGVTYSRTGFLGEGGFARVYEVFDEEKTRKAVKVVNKASIKTKKNKTKLWAEIKLHQMLVHPDVVRFHDCFEDDENVYMVLELCENGSLMDLLRRRRRYSEPEARYFLVQIIGACLYMHDMNVIHRDLKLGNLFLDGDMNVKVGDFGLAALIENPGERKKWVGICLTLLTGRTICGTPNYIAPEVLFDTANGHSFEVDVWSVGVILYTLLIGKPPFQTKDVKAIYRRIRENRYEFPPDKEISTSAMDLISSILNSNPDMRPSLQAILQHRWFTDGPFPPFIPHSANDGTPDFSNLSTSQSRRNFEAVKRKAAGAAPQTTTPPPADRPSQLGSSILAQERDFNNAVQPDSPISALLNSARQPLVQAAAPIKEPSLLRKLSAAGAQSTLSPARRQAASAALSRRPPPGPATKAPIMDDVAEEDEGDDGGDEAEPVNPVARDREVAAQKARIVSQMAAMRLSDTEETRPREAREPRDEPRRERTTSSVATSSKAPLGETISQPQRRSKEPAPAKPLKSADPLSLYELCERNLETGMALAATETGFSTPDIDLSPAGPKKFVVSWLDYTAKYGMGVVLSDGTVSVHFNDSSSVSLSPAKQHVEYLGPPTDSRVQERRNFEAESYPSELKTKVFLLHHFENYMLGKLLSEQPYTYVDTKLNKGMVYIERYLRMKHVILFRLSNRILQFNFYDHTKLILSENGLVVSIIDKHQTLRSWSLEALLRPPSEDESSKERRRIETVVHKVQYAKDILTKIRLHGPSKPKDKEERREDRREAVEPEAPRERRVDRERERVHRHLGERERDRDRAAPRTLRT</sequence>
<keyword evidence="11" id="KW-1185">Reference proteome</keyword>
<dbReference type="FunFam" id="3.30.200.20:FF:000091">
    <property type="entry name" value="Serine/threonine-protein kinase PLK"/>
    <property type="match status" value="1"/>
</dbReference>
<dbReference type="Proteomes" id="UP000827549">
    <property type="component" value="Chromosome 3"/>
</dbReference>
<dbReference type="GO" id="GO:0000922">
    <property type="term" value="C:spindle pole"/>
    <property type="evidence" value="ECO:0007669"/>
    <property type="project" value="TreeGrafter"/>
</dbReference>
<dbReference type="SUPFAM" id="SSF82615">
    <property type="entry name" value="Polo-box domain"/>
    <property type="match status" value="2"/>
</dbReference>
<dbReference type="GO" id="GO:0007052">
    <property type="term" value="P:mitotic spindle organization"/>
    <property type="evidence" value="ECO:0007669"/>
    <property type="project" value="TreeGrafter"/>
</dbReference>
<name>A0AAF0Y555_9TREE</name>
<feature type="region of interest" description="Disordered" evidence="7">
    <location>
        <begin position="430"/>
        <end position="561"/>
    </location>
</feature>
<feature type="region of interest" description="Disordered" evidence="7">
    <location>
        <begin position="350"/>
        <end position="376"/>
    </location>
</feature>
<evidence type="ECO:0000313" key="10">
    <source>
        <dbReference type="EMBL" id="WOO80182.1"/>
    </source>
</evidence>
<accession>A0AAF0Y555</accession>
<dbReference type="InterPro" id="IPR000959">
    <property type="entry name" value="POLO_box_dom"/>
</dbReference>
<evidence type="ECO:0000256" key="1">
    <source>
        <dbReference type="ARBA" id="ARBA00022527"/>
    </source>
</evidence>
<dbReference type="InterPro" id="IPR033695">
    <property type="entry name" value="POLO_box_2"/>
</dbReference>
<feature type="domain" description="POLO box" evidence="9">
    <location>
        <begin position="603"/>
        <end position="686"/>
    </location>
</feature>
<feature type="domain" description="Protein kinase" evidence="8">
    <location>
        <begin position="51"/>
        <end position="318"/>
    </location>
</feature>
<dbReference type="GO" id="GO:0005524">
    <property type="term" value="F:ATP binding"/>
    <property type="evidence" value="ECO:0007669"/>
    <property type="project" value="UniProtKB-KW"/>
</dbReference>
<evidence type="ECO:0000256" key="4">
    <source>
        <dbReference type="ARBA" id="ARBA00022741"/>
    </source>
</evidence>
<evidence type="ECO:0000313" key="11">
    <source>
        <dbReference type="Proteomes" id="UP000827549"/>
    </source>
</evidence>
<feature type="compositionally biased region" description="Acidic residues" evidence="7">
    <location>
        <begin position="462"/>
        <end position="477"/>
    </location>
</feature>
<keyword evidence="2" id="KW-0808">Transferase</keyword>
<dbReference type="CDD" id="cd13117">
    <property type="entry name" value="POLO_box_2"/>
    <property type="match status" value="1"/>
</dbReference>
<dbReference type="PROSITE" id="PS00108">
    <property type="entry name" value="PROTEIN_KINASE_ST"/>
    <property type="match status" value="1"/>
</dbReference>
<dbReference type="SUPFAM" id="SSF56112">
    <property type="entry name" value="Protein kinase-like (PK-like)"/>
    <property type="match status" value="1"/>
</dbReference>
<evidence type="ECO:0000256" key="6">
    <source>
        <dbReference type="ARBA" id="ARBA00022840"/>
    </source>
</evidence>
<evidence type="ECO:0000259" key="9">
    <source>
        <dbReference type="PROSITE" id="PS50078"/>
    </source>
</evidence>
<dbReference type="GO" id="GO:0005634">
    <property type="term" value="C:nucleus"/>
    <property type="evidence" value="ECO:0007669"/>
    <property type="project" value="TreeGrafter"/>
</dbReference>
<evidence type="ECO:0000259" key="8">
    <source>
        <dbReference type="PROSITE" id="PS50011"/>
    </source>
</evidence>
<dbReference type="InterPro" id="IPR008271">
    <property type="entry name" value="Ser/Thr_kinase_AS"/>
</dbReference>
<reference evidence="10" key="1">
    <citation type="submission" date="2023-10" db="EMBL/GenBank/DDBJ databases">
        <authorList>
            <person name="Noh H."/>
        </authorList>
    </citation>
    <scope>NUCLEOTIDE SEQUENCE</scope>
    <source>
        <strain evidence="10">DUCC4014</strain>
    </source>
</reference>
<dbReference type="InterPro" id="IPR000719">
    <property type="entry name" value="Prot_kinase_dom"/>
</dbReference>
<dbReference type="Gene3D" id="3.30.1120.30">
    <property type="entry name" value="POLO box domain"/>
    <property type="match status" value="2"/>
</dbReference>
<dbReference type="GeneID" id="87806934"/>
<feature type="compositionally biased region" description="Polar residues" evidence="7">
    <location>
        <begin position="529"/>
        <end position="547"/>
    </location>
</feature>
<protein>
    <submittedName>
        <fullName evidence="10">Cell cycle serine/threonine-protein kinase CDC5/MSD2</fullName>
    </submittedName>
</protein>
<dbReference type="PROSITE" id="PS50011">
    <property type="entry name" value="PROTEIN_KINASE_DOM"/>
    <property type="match status" value="1"/>
</dbReference>
<dbReference type="FunFam" id="1.10.510.10:FF:000647">
    <property type="entry name" value="Serine/threonine-protein kinase"/>
    <property type="match status" value="1"/>
</dbReference>
<dbReference type="Gene3D" id="1.10.510.10">
    <property type="entry name" value="Transferase(Phosphotransferase) domain 1"/>
    <property type="match status" value="1"/>
</dbReference>
<keyword evidence="4" id="KW-0547">Nucleotide-binding</keyword>
<keyword evidence="1" id="KW-0723">Serine/threonine-protein kinase</keyword>
<dbReference type="GO" id="GO:0004674">
    <property type="term" value="F:protein serine/threonine kinase activity"/>
    <property type="evidence" value="ECO:0007669"/>
    <property type="project" value="UniProtKB-KW"/>
</dbReference>
<keyword evidence="6" id="KW-0067">ATP-binding</keyword>
<feature type="region of interest" description="Disordered" evidence="7">
    <location>
        <begin position="1"/>
        <end position="47"/>
    </location>
</feature>
<dbReference type="CDD" id="cd14099">
    <property type="entry name" value="STKc_PLK"/>
    <property type="match status" value="1"/>
</dbReference>
<dbReference type="InterPro" id="IPR011009">
    <property type="entry name" value="Kinase-like_dom_sf"/>
</dbReference>
<dbReference type="Pfam" id="PF00069">
    <property type="entry name" value="Pkinase"/>
    <property type="match status" value="1"/>
</dbReference>
<feature type="compositionally biased region" description="Basic and acidic residues" evidence="7">
    <location>
        <begin position="803"/>
        <end position="850"/>
    </location>
</feature>
<dbReference type="EMBL" id="CP086716">
    <property type="protein sequence ID" value="WOO80182.1"/>
    <property type="molecule type" value="Genomic_DNA"/>
</dbReference>
<dbReference type="PANTHER" id="PTHR24345:SF0">
    <property type="entry name" value="CELL CYCLE SERINE_THREONINE-PROTEIN KINASE CDC5_MSD2"/>
    <property type="match status" value="1"/>
</dbReference>
<feature type="compositionally biased region" description="Pro residues" evidence="7">
    <location>
        <begin position="9"/>
        <end position="27"/>
    </location>
</feature>
<dbReference type="PROSITE" id="PS50078">
    <property type="entry name" value="POLO_BOX"/>
    <property type="match status" value="2"/>
</dbReference>